<accession>A0A4Z2G379</accession>
<proteinExistence type="predicted"/>
<name>A0A4Z2G379_9TELE</name>
<sequence>MEEILLLKESLHLRQLLPQLTGTGLGLEGEFLGQELDVSEDAEVFNYVSQQPPLLLELLQQGGEARPSGQSIGGERLQPLAGRLCLFQGREASDVLSPDETQRVLQLLNAATSFCVSLTELGNRLSSSCSTFSQTTTTS</sequence>
<protein>
    <submittedName>
        <fullName evidence="1">Uncharacterized protein</fullName>
    </submittedName>
</protein>
<dbReference type="EMBL" id="SRLO01000734">
    <property type="protein sequence ID" value="TNN47600.1"/>
    <property type="molecule type" value="Genomic_DNA"/>
</dbReference>
<reference evidence="1 2" key="1">
    <citation type="submission" date="2019-03" db="EMBL/GenBank/DDBJ databases">
        <title>First draft genome of Liparis tanakae, snailfish: a comprehensive survey of snailfish specific genes.</title>
        <authorList>
            <person name="Kim W."/>
            <person name="Song I."/>
            <person name="Jeong J.-H."/>
            <person name="Kim D."/>
            <person name="Kim S."/>
            <person name="Ryu S."/>
            <person name="Song J.Y."/>
            <person name="Lee S.K."/>
        </authorList>
    </citation>
    <scope>NUCLEOTIDE SEQUENCE [LARGE SCALE GENOMIC DNA]</scope>
    <source>
        <tissue evidence="1">Muscle</tissue>
    </source>
</reference>
<comment type="caution">
    <text evidence="1">The sequence shown here is derived from an EMBL/GenBank/DDBJ whole genome shotgun (WGS) entry which is preliminary data.</text>
</comment>
<dbReference type="AlphaFoldDB" id="A0A4Z2G379"/>
<evidence type="ECO:0000313" key="1">
    <source>
        <dbReference type="EMBL" id="TNN47600.1"/>
    </source>
</evidence>
<evidence type="ECO:0000313" key="2">
    <source>
        <dbReference type="Proteomes" id="UP000314294"/>
    </source>
</evidence>
<dbReference type="Proteomes" id="UP000314294">
    <property type="component" value="Unassembled WGS sequence"/>
</dbReference>
<gene>
    <name evidence="1" type="ORF">EYF80_042203</name>
</gene>
<organism evidence="1 2">
    <name type="scientific">Liparis tanakae</name>
    <name type="common">Tanaka's snailfish</name>
    <dbReference type="NCBI Taxonomy" id="230148"/>
    <lineage>
        <taxon>Eukaryota</taxon>
        <taxon>Metazoa</taxon>
        <taxon>Chordata</taxon>
        <taxon>Craniata</taxon>
        <taxon>Vertebrata</taxon>
        <taxon>Euteleostomi</taxon>
        <taxon>Actinopterygii</taxon>
        <taxon>Neopterygii</taxon>
        <taxon>Teleostei</taxon>
        <taxon>Neoteleostei</taxon>
        <taxon>Acanthomorphata</taxon>
        <taxon>Eupercaria</taxon>
        <taxon>Perciformes</taxon>
        <taxon>Cottioidei</taxon>
        <taxon>Cottales</taxon>
        <taxon>Liparidae</taxon>
        <taxon>Liparis</taxon>
    </lineage>
</organism>
<keyword evidence="2" id="KW-1185">Reference proteome</keyword>